<proteinExistence type="predicted"/>
<feature type="domain" description="Aminoglycoside phosphotransferase" evidence="1">
    <location>
        <begin position="107"/>
        <end position="283"/>
    </location>
</feature>
<accession>A0A369THE6</accession>
<dbReference type="Gene3D" id="3.90.1200.10">
    <property type="match status" value="1"/>
</dbReference>
<reference evidence="2 3" key="1">
    <citation type="submission" date="2018-07" db="EMBL/GenBank/DDBJ databases">
        <title>Thalassococcus profundi sp. nov., a marine bacterium isolated from deep seawater of Okinawa Trough.</title>
        <authorList>
            <person name="Yu M."/>
        </authorList>
    </citation>
    <scope>NUCLEOTIDE SEQUENCE [LARGE SCALE GENOMIC DNA]</scope>
    <source>
        <strain evidence="2 3">WRAS1</strain>
    </source>
</reference>
<name>A0A369THE6_9RHOB</name>
<evidence type="ECO:0000313" key="2">
    <source>
        <dbReference type="EMBL" id="RDD64688.1"/>
    </source>
</evidence>
<sequence length="358" mass="40019">MIVVPCQPGKSLCAMIDTFLSALYLCNVLALQPSPPKGLIRMEKLSDRAVWERLARAAWFDPATFRMTRDWRKQTATHHHIVQRWDGADTALIFKRLYRPMDTKVFQTLIAAQMRAAEAMANQSEAVPDILEFDTEARAVLMRAAPGETVYDLIDAGGSTADLLRRAGRWMAAFHRSGPVETRRYQPKFMRNHVAHLLSQHESGEIVLPDPAAFRRHAERVIALGAEFEGRQTVSSATHGDMHLRNILLDGPRSWGIDFSAKHSAPVGFDIARFLLHYVGVFGDLDAVPDGAVIDPGLLAAFFDGYDLVGADDPSVGYLLRVRILMDWAAIPARMLDRSKGQGRRLKRLQRLAERALA</sequence>
<gene>
    <name evidence="2" type="ORF">DU478_19185</name>
</gene>
<dbReference type="InterPro" id="IPR002575">
    <property type="entry name" value="Aminoglycoside_PTrfase"/>
</dbReference>
<keyword evidence="3" id="KW-1185">Reference proteome</keyword>
<organism evidence="2 3">
    <name type="scientific">Thalassococcus profundi</name>
    <dbReference type="NCBI Taxonomy" id="2282382"/>
    <lineage>
        <taxon>Bacteria</taxon>
        <taxon>Pseudomonadati</taxon>
        <taxon>Pseudomonadota</taxon>
        <taxon>Alphaproteobacteria</taxon>
        <taxon>Rhodobacterales</taxon>
        <taxon>Roseobacteraceae</taxon>
        <taxon>Thalassococcus</taxon>
    </lineage>
</organism>
<evidence type="ECO:0000259" key="1">
    <source>
        <dbReference type="Pfam" id="PF01636"/>
    </source>
</evidence>
<dbReference type="Proteomes" id="UP000253977">
    <property type="component" value="Unassembled WGS sequence"/>
</dbReference>
<dbReference type="EMBL" id="QPMK01000019">
    <property type="protein sequence ID" value="RDD64688.1"/>
    <property type="molecule type" value="Genomic_DNA"/>
</dbReference>
<dbReference type="SUPFAM" id="SSF56112">
    <property type="entry name" value="Protein kinase-like (PK-like)"/>
    <property type="match status" value="1"/>
</dbReference>
<dbReference type="Pfam" id="PF01636">
    <property type="entry name" value="APH"/>
    <property type="match status" value="1"/>
</dbReference>
<dbReference type="InterPro" id="IPR011009">
    <property type="entry name" value="Kinase-like_dom_sf"/>
</dbReference>
<comment type="caution">
    <text evidence="2">The sequence shown here is derived from an EMBL/GenBank/DDBJ whole genome shotgun (WGS) entry which is preliminary data.</text>
</comment>
<dbReference type="AlphaFoldDB" id="A0A369THE6"/>
<evidence type="ECO:0000313" key="3">
    <source>
        <dbReference type="Proteomes" id="UP000253977"/>
    </source>
</evidence>
<protein>
    <recommendedName>
        <fullName evidence="1">Aminoglycoside phosphotransferase domain-containing protein</fullName>
    </recommendedName>
</protein>